<keyword evidence="1" id="KW-0472">Membrane</keyword>
<evidence type="ECO:0000313" key="3">
    <source>
        <dbReference type="Proteomes" id="UP000006620"/>
    </source>
</evidence>
<keyword evidence="1" id="KW-1133">Transmembrane helix</keyword>
<dbReference type="HOGENOM" id="CLU_3255044_0_0_9"/>
<evidence type="ECO:0000313" key="2">
    <source>
        <dbReference type="EMBL" id="AEI39912.1"/>
    </source>
</evidence>
<dbReference type="KEGG" id="pms:KNP414_01348"/>
<evidence type="ECO:0000256" key="1">
    <source>
        <dbReference type="SAM" id="Phobius"/>
    </source>
</evidence>
<sequence length="42" mass="5154">MYFFISEDFNPYSSIIKCNFVMNFLATVSILEYVIYNKYDYF</sequence>
<keyword evidence="1" id="KW-0812">Transmembrane</keyword>
<dbReference type="Proteomes" id="UP000006620">
    <property type="component" value="Chromosome"/>
</dbReference>
<feature type="transmembrane region" description="Helical" evidence="1">
    <location>
        <begin position="20"/>
        <end position="36"/>
    </location>
</feature>
<accession>F8FJE9</accession>
<protein>
    <submittedName>
        <fullName evidence="2">Uncharacterized protein</fullName>
    </submittedName>
</protein>
<proteinExistence type="predicted"/>
<dbReference type="EMBL" id="CP002869">
    <property type="protein sequence ID" value="AEI39912.1"/>
    <property type="molecule type" value="Genomic_DNA"/>
</dbReference>
<organism evidence="2 3">
    <name type="scientific">Paenibacillus mucilaginosus (strain KNP414)</name>
    <dbReference type="NCBI Taxonomy" id="1036673"/>
    <lineage>
        <taxon>Bacteria</taxon>
        <taxon>Bacillati</taxon>
        <taxon>Bacillota</taxon>
        <taxon>Bacilli</taxon>
        <taxon>Bacillales</taxon>
        <taxon>Paenibacillaceae</taxon>
        <taxon>Paenibacillus</taxon>
    </lineage>
</organism>
<gene>
    <name evidence="2" type="ordered locus">KNP414_01348</name>
</gene>
<name>F8FJE9_PAEMK</name>
<reference evidence="3" key="1">
    <citation type="submission" date="2011-06" db="EMBL/GenBank/DDBJ databases">
        <title>Complete genome sequence of Paenibacillus mucilaginosus KNP414.</title>
        <authorList>
            <person name="Wang J."/>
            <person name="Hu S."/>
            <person name="Hu X."/>
            <person name="Zhang B."/>
            <person name="Dong D."/>
            <person name="Zhang S."/>
            <person name="Zhao K."/>
            <person name="Wu D."/>
        </authorList>
    </citation>
    <scope>NUCLEOTIDE SEQUENCE [LARGE SCALE GENOMIC DNA]</scope>
    <source>
        <strain evidence="3">KNP414</strain>
    </source>
</reference>
<dbReference type="AlphaFoldDB" id="F8FJE9"/>
<reference evidence="2 3" key="2">
    <citation type="journal article" date="2013" name="Genome Announc.">
        <title>Genome Sequence of Growth-Improving Paenibacillus mucilaginosus Strain KNP414.</title>
        <authorList>
            <person name="Lu J.J."/>
            <person name="Wang J.F."/>
            <person name="Hu X.F."/>
        </authorList>
    </citation>
    <scope>NUCLEOTIDE SEQUENCE [LARGE SCALE GENOMIC DNA]</scope>
    <source>
        <strain evidence="2 3">KNP414</strain>
    </source>
</reference>